<gene>
    <name evidence="1" type="ORF">MBAV_005023</name>
</gene>
<sequence length="67" mass="7861">MHHTNYYITETLTDYLQIDLHVKKNLESLAHAYAIWVSSLKSMVKLRYTVHITEIPEITKQDGIIEC</sequence>
<organism evidence="1 2">
    <name type="scientific">Candidatus Magnetobacterium bavaricum</name>
    <dbReference type="NCBI Taxonomy" id="29290"/>
    <lineage>
        <taxon>Bacteria</taxon>
        <taxon>Pseudomonadati</taxon>
        <taxon>Nitrospirota</taxon>
        <taxon>Thermodesulfovibrionia</taxon>
        <taxon>Thermodesulfovibrionales</taxon>
        <taxon>Candidatus Magnetobacteriaceae</taxon>
        <taxon>Candidatus Magnetobacterium</taxon>
    </lineage>
</organism>
<accession>A0A0F3GLG5</accession>
<name>A0A0F3GLG5_9BACT</name>
<evidence type="ECO:0000313" key="2">
    <source>
        <dbReference type="Proteomes" id="UP000033423"/>
    </source>
</evidence>
<proteinExistence type="predicted"/>
<keyword evidence="2" id="KW-1185">Reference proteome</keyword>
<dbReference type="EMBL" id="LACI01002172">
    <property type="protein sequence ID" value="KJU82784.1"/>
    <property type="molecule type" value="Genomic_DNA"/>
</dbReference>
<evidence type="ECO:0000313" key="1">
    <source>
        <dbReference type="EMBL" id="KJU82784.1"/>
    </source>
</evidence>
<protein>
    <submittedName>
        <fullName evidence="1">Uncharacterized protein</fullName>
    </submittedName>
</protein>
<dbReference type="Proteomes" id="UP000033423">
    <property type="component" value="Unassembled WGS sequence"/>
</dbReference>
<dbReference type="AlphaFoldDB" id="A0A0F3GLG5"/>
<comment type="caution">
    <text evidence="1">The sequence shown here is derived from an EMBL/GenBank/DDBJ whole genome shotgun (WGS) entry which is preliminary data.</text>
</comment>
<reference evidence="1 2" key="1">
    <citation type="submission" date="2015-02" db="EMBL/GenBank/DDBJ databases">
        <title>Single-cell genomics of uncultivated deep-branching MTB reveals a conserved set of magnetosome genes.</title>
        <authorList>
            <person name="Kolinko S."/>
            <person name="Richter M."/>
            <person name="Glockner F.O."/>
            <person name="Brachmann A."/>
            <person name="Schuler D."/>
        </authorList>
    </citation>
    <scope>NUCLEOTIDE SEQUENCE [LARGE SCALE GENOMIC DNA]</scope>
    <source>
        <strain evidence="1">TM-1</strain>
    </source>
</reference>